<dbReference type="InterPro" id="IPR045087">
    <property type="entry name" value="Cu-oxidase_fam"/>
</dbReference>
<gene>
    <name evidence="7" type="ORF">NM125_15680</name>
</gene>
<feature type="domain" description="Plastocyanin-like" evidence="4">
    <location>
        <begin position="131"/>
        <end position="209"/>
    </location>
</feature>
<dbReference type="RefSeq" id="WP_255135933.1">
    <property type="nucleotide sequence ID" value="NZ_JANDBC010000004.1"/>
</dbReference>
<feature type="non-terminal residue" evidence="7">
    <location>
        <position position="1"/>
    </location>
</feature>
<dbReference type="SUPFAM" id="SSF49503">
    <property type="entry name" value="Cupredoxins"/>
    <property type="match status" value="3"/>
</dbReference>
<reference evidence="7" key="1">
    <citation type="submission" date="2022-06" db="EMBL/GenBank/DDBJ databases">
        <title>Gracilimonas sp. CAU 1638 isolated from sea sediment.</title>
        <authorList>
            <person name="Kim W."/>
        </authorList>
    </citation>
    <scope>NUCLEOTIDE SEQUENCE</scope>
    <source>
        <strain evidence="7">CAU 1638</strain>
    </source>
</reference>
<dbReference type="PANTHER" id="PTHR48267:SF1">
    <property type="entry name" value="BILIRUBIN OXIDASE"/>
    <property type="match status" value="1"/>
</dbReference>
<accession>A0A9X2L613</accession>
<organism evidence="7 8">
    <name type="scientific">Gracilimonas sediminicola</name>
    <dbReference type="NCBI Taxonomy" id="2952158"/>
    <lineage>
        <taxon>Bacteria</taxon>
        <taxon>Pseudomonadati</taxon>
        <taxon>Balneolota</taxon>
        <taxon>Balneolia</taxon>
        <taxon>Balneolales</taxon>
        <taxon>Balneolaceae</taxon>
        <taxon>Gracilimonas</taxon>
    </lineage>
</organism>
<dbReference type="Gene3D" id="2.60.40.420">
    <property type="entry name" value="Cupredoxins - blue copper proteins"/>
    <property type="match status" value="3"/>
</dbReference>
<feature type="domain" description="Plastocyanin-like" evidence="5">
    <location>
        <begin position="291"/>
        <end position="402"/>
    </location>
</feature>
<keyword evidence="1" id="KW-0479">Metal-binding</keyword>
<dbReference type="EMBL" id="JANDBC010000004">
    <property type="protein sequence ID" value="MCP9293031.1"/>
    <property type="molecule type" value="Genomic_DNA"/>
</dbReference>
<sequence>IRHVKGQELNIQFTNNIGQESIIHWHGLIVPPEMDGHPKDAISSGSYNYHFKLDQRAGTYWYHPHPHRITGEQVYRGLAGFFIIDDEEEKALNLPDGDYEIPLVIQDRRVNERGEVIYNPSMPERMMTGFLGDTILINGAPSPYHQVEPGVYRLRVLNGSNARIYNVAFQDDLSFMVIGTDGGLLPEAIETNELLMAPGERADILVDFSGLKKKSIQLISKPFDVPSGGGMMGMQNMMGSSGPEQGTGFDLMEFRIDGESKQESMPLPSQLSESTFPEASSADRTRSIRLDMQMMNGHTINGRQFEMERVDERVEQGSTEIWEFINNSNVPHPMHVHAVQFKVLDRSGNRGLTPTETGWKDTVLVMPGETVRVIMSFNAPKGLYVFHCHNLEHEDNGMMANLEII</sequence>
<feature type="domain" description="Plastocyanin-like" evidence="6">
    <location>
        <begin position="1"/>
        <end position="88"/>
    </location>
</feature>
<dbReference type="PROSITE" id="PS00080">
    <property type="entry name" value="MULTICOPPER_OXIDASE2"/>
    <property type="match status" value="1"/>
</dbReference>
<evidence type="ECO:0000256" key="3">
    <source>
        <dbReference type="SAM" id="MobiDB-lite"/>
    </source>
</evidence>
<dbReference type="Pfam" id="PF07731">
    <property type="entry name" value="Cu-oxidase_2"/>
    <property type="match status" value="1"/>
</dbReference>
<dbReference type="Pfam" id="PF07732">
    <property type="entry name" value="Cu-oxidase_3"/>
    <property type="match status" value="1"/>
</dbReference>
<dbReference type="Proteomes" id="UP001139125">
    <property type="component" value="Unassembled WGS sequence"/>
</dbReference>
<evidence type="ECO:0000259" key="5">
    <source>
        <dbReference type="Pfam" id="PF07731"/>
    </source>
</evidence>
<dbReference type="CDD" id="cd13890">
    <property type="entry name" value="CuRO_3_CueO_FtsP"/>
    <property type="match status" value="1"/>
</dbReference>
<dbReference type="AlphaFoldDB" id="A0A9X2L613"/>
<proteinExistence type="predicted"/>
<evidence type="ECO:0000256" key="1">
    <source>
        <dbReference type="ARBA" id="ARBA00022723"/>
    </source>
</evidence>
<evidence type="ECO:0000313" key="7">
    <source>
        <dbReference type="EMBL" id="MCP9293031.1"/>
    </source>
</evidence>
<dbReference type="GO" id="GO:0016491">
    <property type="term" value="F:oxidoreductase activity"/>
    <property type="evidence" value="ECO:0007669"/>
    <property type="project" value="UniProtKB-KW"/>
</dbReference>
<dbReference type="InterPro" id="IPR008972">
    <property type="entry name" value="Cupredoxin"/>
</dbReference>
<comment type="caution">
    <text evidence="7">The sequence shown here is derived from an EMBL/GenBank/DDBJ whole genome shotgun (WGS) entry which is preliminary data.</text>
</comment>
<feature type="compositionally biased region" description="Polar residues" evidence="3">
    <location>
        <begin position="267"/>
        <end position="278"/>
    </location>
</feature>
<evidence type="ECO:0000256" key="2">
    <source>
        <dbReference type="ARBA" id="ARBA00023002"/>
    </source>
</evidence>
<keyword evidence="2" id="KW-0560">Oxidoreductase</keyword>
<feature type="region of interest" description="Disordered" evidence="3">
    <location>
        <begin position="260"/>
        <end position="282"/>
    </location>
</feature>
<protein>
    <submittedName>
        <fullName evidence="7">Multicopper oxidase domain-containing protein</fullName>
    </submittedName>
</protein>
<keyword evidence="8" id="KW-1185">Reference proteome</keyword>
<evidence type="ECO:0000259" key="4">
    <source>
        <dbReference type="Pfam" id="PF00394"/>
    </source>
</evidence>
<name>A0A9X2L613_9BACT</name>
<evidence type="ECO:0000313" key="8">
    <source>
        <dbReference type="Proteomes" id="UP001139125"/>
    </source>
</evidence>
<dbReference type="GO" id="GO:0005507">
    <property type="term" value="F:copper ion binding"/>
    <property type="evidence" value="ECO:0007669"/>
    <property type="project" value="InterPro"/>
</dbReference>
<dbReference type="InterPro" id="IPR002355">
    <property type="entry name" value="Cu_oxidase_Cu_BS"/>
</dbReference>
<dbReference type="InterPro" id="IPR001117">
    <property type="entry name" value="Cu-oxidase_2nd"/>
</dbReference>
<dbReference type="InterPro" id="IPR011707">
    <property type="entry name" value="Cu-oxidase-like_N"/>
</dbReference>
<dbReference type="InterPro" id="IPR011706">
    <property type="entry name" value="Cu-oxidase_C"/>
</dbReference>
<dbReference type="PANTHER" id="PTHR48267">
    <property type="entry name" value="CUPREDOXIN SUPERFAMILY PROTEIN"/>
    <property type="match status" value="1"/>
</dbReference>
<dbReference type="Pfam" id="PF00394">
    <property type="entry name" value="Cu-oxidase"/>
    <property type="match status" value="1"/>
</dbReference>
<evidence type="ECO:0000259" key="6">
    <source>
        <dbReference type="Pfam" id="PF07732"/>
    </source>
</evidence>